<gene>
    <name evidence="1" type="ORF">PLEPLA_LOCUS10120</name>
</gene>
<proteinExistence type="predicted"/>
<name>A0A9N7U1D3_PLEPL</name>
<protein>
    <submittedName>
        <fullName evidence="1">Uncharacterized protein</fullName>
    </submittedName>
</protein>
<evidence type="ECO:0000313" key="1">
    <source>
        <dbReference type="EMBL" id="CAB1422231.1"/>
    </source>
</evidence>
<dbReference type="Proteomes" id="UP001153269">
    <property type="component" value="Unassembled WGS sequence"/>
</dbReference>
<organism evidence="1 2">
    <name type="scientific">Pleuronectes platessa</name>
    <name type="common">European plaice</name>
    <dbReference type="NCBI Taxonomy" id="8262"/>
    <lineage>
        <taxon>Eukaryota</taxon>
        <taxon>Metazoa</taxon>
        <taxon>Chordata</taxon>
        <taxon>Craniata</taxon>
        <taxon>Vertebrata</taxon>
        <taxon>Euteleostomi</taxon>
        <taxon>Actinopterygii</taxon>
        <taxon>Neopterygii</taxon>
        <taxon>Teleostei</taxon>
        <taxon>Neoteleostei</taxon>
        <taxon>Acanthomorphata</taxon>
        <taxon>Carangaria</taxon>
        <taxon>Pleuronectiformes</taxon>
        <taxon>Pleuronectoidei</taxon>
        <taxon>Pleuronectidae</taxon>
        <taxon>Pleuronectes</taxon>
    </lineage>
</organism>
<evidence type="ECO:0000313" key="2">
    <source>
        <dbReference type="Proteomes" id="UP001153269"/>
    </source>
</evidence>
<dbReference type="AlphaFoldDB" id="A0A9N7U1D3"/>
<comment type="caution">
    <text evidence="1">The sequence shown here is derived from an EMBL/GenBank/DDBJ whole genome shotgun (WGS) entry which is preliminary data.</text>
</comment>
<keyword evidence="2" id="KW-1185">Reference proteome</keyword>
<accession>A0A9N7U1D3</accession>
<sequence>MGVAVPASPPLHSTLLLFTPSFGSSDCSGDTVNLLEDTSLLFVSVLDYRTLHSEKPERCSLQPISIRGTLRLSLGGILVVFKEAVSQL</sequence>
<reference evidence="1" key="1">
    <citation type="submission" date="2020-03" db="EMBL/GenBank/DDBJ databases">
        <authorList>
            <person name="Weist P."/>
        </authorList>
    </citation>
    <scope>NUCLEOTIDE SEQUENCE</scope>
</reference>
<dbReference type="EMBL" id="CADEAL010000569">
    <property type="protein sequence ID" value="CAB1422231.1"/>
    <property type="molecule type" value="Genomic_DNA"/>
</dbReference>